<gene>
    <name evidence="2" type="ORF">ANCCAN_21118</name>
</gene>
<comment type="caution">
    <text evidence="2">The sequence shown here is derived from an EMBL/GenBank/DDBJ whole genome shotgun (WGS) entry which is preliminary data.</text>
</comment>
<feature type="region of interest" description="Disordered" evidence="1">
    <location>
        <begin position="38"/>
        <end position="62"/>
    </location>
</feature>
<keyword evidence="3" id="KW-1185">Reference proteome</keyword>
<accession>A0A368FLN6</accession>
<evidence type="ECO:0000313" key="3">
    <source>
        <dbReference type="Proteomes" id="UP000252519"/>
    </source>
</evidence>
<sequence>MPRLVFMCVPSFQCFHSEGYHFHDTDAADTDVRQYTIAGRKLRPKSRSESCRPLGGRSGQQQ</sequence>
<organism evidence="2 3">
    <name type="scientific">Ancylostoma caninum</name>
    <name type="common">Dog hookworm</name>
    <dbReference type="NCBI Taxonomy" id="29170"/>
    <lineage>
        <taxon>Eukaryota</taxon>
        <taxon>Metazoa</taxon>
        <taxon>Ecdysozoa</taxon>
        <taxon>Nematoda</taxon>
        <taxon>Chromadorea</taxon>
        <taxon>Rhabditida</taxon>
        <taxon>Rhabditina</taxon>
        <taxon>Rhabditomorpha</taxon>
        <taxon>Strongyloidea</taxon>
        <taxon>Ancylostomatidae</taxon>
        <taxon>Ancylostomatinae</taxon>
        <taxon>Ancylostoma</taxon>
    </lineage>
</organism>
<reference evidence="2 3" key="1">
    <citation type="submission" date="2014-10" db="EMBL/GenBank/DDBJ databases">
        <title>Draft genome of the hookworm Ancylostoma caninum.</title>
        <authorList>
            <person name="Mitreva M."/>
        </authorList>
    </citation>
    <scope>NUCLEOTIDE SEQUENCE [LARGE SCALE GENOMIC DNA]</scope>
    <source>
        <strain evidence="2 3">Baltimore</strain>
    </source>
</reference>
<dbReference type="AlphaFoldDB" id="A0A368FLN6"/>
<name>A0A368FLN6_ANCCA</name>
<proteinExistence type="predicted"/>
<evidence type="ECO:0000256" key="1">
    <source>
        <dbReference type="SAM" id="MobiDB-lite"/>
    </source>
</evidence>
<protein>
    <submittedName>
        <fullName evidence="2">Uncharacterized protein</fullName>
    </submittedName>
</protein>
<dbReference type="Proteomes" id="UP000252519">
    <property type="component" value="Unassembled WGS sequence"/>
</dbReference>
<dbReference type="EMBL" id="JOJR01000980">
    <property type="protein sequence ID" value="RCN33053.1"/>
    <property type="molecule type" value="Genomic_DNA"/>
</dbReference>
<evidence type="ECO:0000313" key="2">
    <source>
        <dbReference type="EMBL" id="RCN33053.1"/>
    </source>
</evidence>